<protein>
    <submittedName>
        <fullName evidence="1">Uncharacterized protein</fullName>
    </submittedName>
</protein>
<keyword evidence="2" id="KW-1185">Reference proteome</keyword>
<sequence length="42" mass="4265">MIRKWGLVLLMGWAGILVVVGLAALCGLEIGLAIAGDPGYGP</sequence>
<dbReference type="RefSeq" id="WP_265737323.1">
    <property type="nucleotide sequence ID" value="NZ_FNVU01000005.1"/>
</dbReference>
<accession>A0A1H6A1T1</accession>
<dbReference type="AlphaFoldDB" id="A0A1H6A1T1"/>
<evidence type="ECO:0000313" key="1">
    <source>
        <dbReference type="EMBL" id="SEG42184.1"/>
    </source>
</evidence>
<proteinExistence type="predicted"/>
<evidence type="ECO:0000313" key="2">
    <source>
        <dbReference type="Proteomes" id="UP000236754"/>
    </source>
</evidence>
<reference evidence="1 2" key="1">
    <citation type="submission" date="2016-10" db="EMBL/GenBank/DDBJ databases">
        <authorList>
            <person name="de Groot N.N."/>
        </authorList>
    </citation>
    <scope>NUCLEOTIDE SEQUENCE [LARGE SCALE GENOMIC DNA]</scope>
    <source>
        <strain evidence="1 2">CGMCC 4.2023</strain>
    </source>
</reference>
<dbReference type="Proteomes" id="UP000236754">
    <property type="component" value="Unassembled WGS sequence"/>
</dbReference>
<organism evidence="1 2">
    <name type="scientific">Actinacidiphila yanglinensis</name>
    <dbReference type="NCBI Taxonomy" id="310779"/>
    <lineage>
        <taxon>Bacteria</taxon>
        <taxon>Bacillati</taxon>
        <taxon>Actinomycetota</taxon>
        <taxon>Actinomycetes</taxon>
        <taxon>Kitasatosporales</taxon>
        <taxon>Streptomycetaceae</taxon>
        <taxon>Actinacidiphila</taxon>
    </lineage>
</organism>
<dbReference type="EMBL" id="FNVU01000005">
    <property type="protein sequence ID" value="SEG42184.1"/>
    <property type="molecule type" value="Genomic_DNA"/>
</dbReference>
<name>A0A1H6A1T1_9ACTN</name>
<gene>
    <name evidence="1" type="ORF">SAMN05216223_10588</name>
</gene>